<protein>
    <submittedName>
        <fullName evidence="4">Glycosyltransferase</fullName>
    </submittedName>
</protein>
<dbReference type="RefSeq" id="WP_261493698.1">
    <property type="nucleotide sequence ID" value="NZ_JAOCQF010000001.1"/>
</dbReference>
<keyword evidence="5" id="KW-1185">Reference proteome</keyword>
<sequence length="429" mass="46465">MAEAPVIAFFPEASFGAALNCVGIARAAQARGARPVFICHPGFTGIFADYGFQEYHLPAVGAPPSADYWQDFIRRHLPHFNLTPIDQIETYVAPTWEAIVDTAIGAEAALAALLARLRPDVVVLDNVVMFPAIARAGCPWVRVVSCAETEIADEAVPPYCSGLARDDREGRARFLARYLRAVAPAQDRYNRFRAGAGLPALPPGEFLEPSPHLNLLLAPSILRHDRARPLDPARFAFLEGAVRREGPYDLPEFPKGEGPLVYVAFGSLGAMDVALMERMIAAFAHVPARFLVNVGAFRDAYRAVPDNVHLEGWYPQPSVVAMADLFIHHGGNNSFCEALYHGVPSLILPYCWDGHDNATRAGETGTGMRLDRARWTTGDLAAAIAALVSDQAMRARLRENARAMQASPGVDLAAERILALVPGRAKAAG</sequence>
<keyword evidence="1" id="KW-0328">Glycosyltransferase</keyword>
<dbReference type="Proteomes" id="UP001205601">
    <property type="component" value="Unassembled WGS sequence"/>
</dbReference>
<evidence type="ECO:0000313" key="4">
    <source>
        <dbReference type="EMBL" id="MCT8328260.1"/>
    </source>
</evidence>
<dbReference type="Pfam" id="PF06722">
    <property type="entry name" value="EryCIII-like_C"/>
    <property type="match status" value="1"/>
</dbReference>
<dbReference type="PANTHER" id="PTHR48043">
    <property type="entry name" value="EG:EG0003.4 PROTEIN-RELATED"/>
    <property type="match status" value="1"/>
</dbReference>
<dbReference type="SUPFAM" id="SSF53756">
    <property type="entry name" value="UDP-Glycosyltransferase/glycogen phosphorylase"/>
    <property type="match status" value="1"/>
</dbReference>
<comment type="caution">
    <text evidence="4">The sequence shown here is derived from an EMBL/GenBank/DDBJ whole genome shotgun (WGS) entry which is preliminary data.</text>
</comment>
<evidence type="ECO:0000256" key="1">
    <source>
        <dbReference type="ARBA" id="ARBA00022676"/>
    </source>
</evidence>
<name>A0ABT2NHQ5_9RHOB</name>
<evidence type="ECO:0000259" key="3">
    <source>
        <dbReference type="Pfam" id="PF06722"/>
    </source>
</evidence>
<feature type="domain" description="Erythromycin biosynthesis protein CIII-like C-terminal" evidence="3">
    <location>
        <begin position="282"/>
        <end position="410"/>
    </location>
</feature>
<keyword evidence="2" id="KW-0808">Transferase</keyword>
<evidence type="ECO:0000256" key="2">
    <source>
        <dbReference type="ARBA" id="ARBA00022679"/>
    </source>
</evidence>
<gene>
    <name evidence="4" type="ORF">N5I32_01905</name>
</gene>
<dbReference type="EMBL" id="JAOCQF010000001">
    <property type="protein sequence ID" value="MCT8328260.1"/>
    <property type="molecule type" value="Genomic_DNA"/>
</dbReference>
<accession>A0ABT2NHQ5</accession>
<dbReference type="PANTHER" id="PTHR48043:SF145">
    <property type="entry name" value="FI06409P-RELATED"/>
    <property type="match status" value="1"/>
</dbReference>
<reference evidence="5" key="1">
    <citation type="submission" date="2023-07" db="EMBL/GenBank/DDBJ databases">
        <title>Defluviimonas sediminis sp. nov., isolated from mangrove sediment.</title>
        <authorList>
            <person name="Liu L."/>
            <person name="Li J."/>
            <person name="Huang Y."/>
            <person name="Pan J."/>
            <person name="Li M."/>
        </authorList>
    </citation>
    <scope>NUCLEOTIDE SEQUENCE [LARGE SCALE GENOMIC DNA]</scope>
    <source>
        <strain evidence="5">FT324</strain>
    </source>
</reference>
<proteinExistence type="predicted"/>
<organism evidence="4 5">
    <name type="scientific">Albidovulum sediminis</name>
    <dbReference type="NCBI Taxonomy" id="3066345"/>
    <lineage>
        <taxon>Bacteria</taxon>
        <taxon>Pseudomonadati</taxon>
        <taxon>Pseudomonadota</taxon>
        <taxon>Alphaproteobacteria</taxon>
        <taxon>Rhodobacterales</taxon>
        <taxon>Paracoccaceae</taxon>
        <taxon>Albidovulum</taxon>
    </lineage>
</organism>
<dbReference type="CDD" id="cd03784">
    <property type="entry name" value="GT1_Gtf-like"/>
    <property type="match status" value="1"/>
</dbReference>
<dbReference type="InterPro" id="IPR010610">
    <property type="entry name" value="EryCIII-like_C"/>
</dbReference>
<dbReference type="Gene3D" id="3.40.50.2000">
    <property type="entry name" value="Glycogen Phosphorylase B"/>
    <property type="match status" value="2"/>
</dbReference>
<dbReference type="InterPro" id="IPR002213">
    <property type="entry name" value="UDP_glucos_trans"/>
</dbReference>
<evidence type="ECO:0000313" key="5">
    <source>
        <dbReference type="Proteomes" id="UP001205601"/>
    </source>
</evidence>
<dbReference type="InterPro" id="IPR050271">
    <property type="entry name" value="UDP-glycosyltransferase"/>
</dbReference>